<evidence type="ECO:0000313" key="2">
    <source>
        <dbReference type="EMBL" id="KAF5663339.1"/>
    </source>
</evidence>
<dbReference type="EMBL" id="JAAOAK010000492">
    <property type="protein sequence ID" value="KAF5663339.1"/>
    <property type="molecule type" value="Genomic_DNA"/>
</dbReference>
<organism evidence="2 3">
    <name type="scientific">Fusarium denticulatum</name>
    <dbReference type="NCBI Taxonomy" id="48507"/>
    <lineage>
        <taxon>Eukaryota</taxon>
        <taxon>Fungi</taxon>
        <taxon>Dikarya</taxon>
        <taxon>Ascomycota</taxon>
        <taxon>Pezizomycotina</taxon>
        <taxon>Sordariomycetes</taxon>
        <taxon>Hypocreomycetidae</taxon>
        <taxon>Hypocreales</taxon>
        <taxon>Nectriaceae</taxon>
        <taxon>Fusarium</taxon>
        <taxon>Fusarium fujikuroi species complex</taxon>
    </lineage>
</organism>
<protein>
    <submittedName>
        <fullName evidence="2">Uncharacterized protein</fullName>
    </submittedName>
</protein>
<comment type="caution">
    <text evidence="2">The sequence shown here is derived from an EMBL/GenBank/DDBJ whole genome shotgun (WGS) entry which is preliminary data.</text>
</comment>
<dbReference type="AlphaFoldDB" id="A0A8H5T0F3"/>
<reference evidence="2 3" key="1">
    <citation type="submission" date="2020-05" db="EMBL/GenBank/DDBJ databases">
        <title>Identification and distribution of gene clusters putatively required for synthesis of sphingolipid metabolism inhibitors in phylogenetically diverse species of the filamentous fungus Fusarium.</title>
        <authorList>
            <person name="Kim H.-S."/>
            <person name="Busman M."/>
            <person name="Brown D.W."/>
            <person name="Divon H."/>
            <person name="Uhlig S."/>
            <person name="Proctor R.H."/>
        </authorList>
    </citation>
    <scope>NUCLEOTIDE SEQUENCE [LARGE SCALE GENOMIC DNA]</scope>
    <source>
        <strain evidence="2 3">NRRL 25311</strain>
    </source>
</reference>
<gene>
    <name evidence="2" type="ORF">FDENT_13167</name>
</gene>
<accession>A0A8H5T0F3</accession>
<sequence length="384" mass="42824">MDAYDIRSCHDVKGHGCRTAATILKGRPPSSKDIATSPGIACLIVVLRRVYAFLLYHPGALPFLDWVKSSERENPILRVAWHSFGDEPDEIEQATMSMAQLIEDLSSKGFSPDEAFYTLCESSLMKNTFWSHQGMRVVRPPTQGNMGSQDAAGSYLHADLLEFRPAQKPGQTLQGFADEFFEATTARPPIIRVLYHSDANQPIDFNDLRSFAPPVDGNSSTIVTEKYVVLAVVCLNDTNNKSDYVRTYSIYGPNDIAEYEPPSFMAHRWSVRDAPASYMLIYGLYEQRSNDLTDFASLPEIATHPVSQEHISFLRHVDDCLEPAVLALRASEAESATTNTNSQQSGPEYKDPRIGSDGLYFSKLAWDIKENSPGYASDRPFRSS</sequence>
<feature type="region of interest" description="Disordered" evidence="1">
    <location>
        <begin position="332"/>
        <end position="355"/>
    </location>
</feature>
<dbReference type="Proteomes" id="UP000562682">
    <property type="component" value="Unassembled WGS sequence"/>
</dbReference>
<proteinExistence type="predicted"/>
<name>A0A8H5T0F3_9HYPO</name>
<evidence type="ECO:0000256" key="1">
    <source>
        <dbReference type="SAM" id="MobiDB-lite"/>
    </source>
</evidence>
<evidence type="ECO:0000313" key="3">
    <source>
        <dbReference type="Proteomes" id="UP000562682"/>
    </source>
</evidence>
<keyword evidence="3" id="KW-1185">Reference proteome</keyword>
<feature type="compositionally biased region" description="Polar residues" evidence="1">
    <location>
        <begin position="334"/>
        <end position="346"/>
    </location>
</feature>